<keyword evidence="2" id="KW-0547">Nucleotide-binding</keyword>
<dbReference type="CDD" id="cd00009">
    <property type="entry name" value="AAA"/>
    <property type="match status" value="1"/>
</dbReference>
<evidence type="ECO:0000256" key="5">
    <source>
        <dbReference type="PROSITE-ProRule" id="PRU01251"/>
    </source>
</evidence>
<dbReference type="InterPro" id="IPR036628">
    <property type="entry name" value="Clp_N_dom_sf"/>
</dbReference>
<dbReference type="Pfam" id="PF17871">
    <property type="entry name" value="AAA_lid_9"/>
    <property type="match status" value="1"/>
</dbReference>
<dbReference type="PROSITE" id="PS00870">
    <property type="entry name" value="CLPAB_1"/>
    <property type="match status" value="1"/>
</dbReference>
<evidence type="ECO:0000313" key="8">
    <source>
        <dbReference type="EMBL" id="HGE98583.1"/>
    </source>
</evidence>
<dbReference type="Gene3D" id="1.10.1780.10">
    <property type="entry name" value="Clp, N-terminal domain"/>
    <property type="match status" value="1"/>
</dbReference>
<dbReference type="Pfam" id="PF00004">
    <property type="entry name" value="AAA"/>
    <property type="match status" value="1"/>
</dbReference>
<dbReference type="PROSITE" id="PS51903">
    <property type="entry name" value="CLP_R"/>
    <property type="match status" value="1"/>
</dbReference>
<dbReference type="GO" id="GO:0034605">
    <property type="term" value="P:cellular response to heat"/>
    <property type="evidence" value="ECO:0007669"/>
    <property type="project" value="TreeGrafter"/>
</dbReference>
<dbReference type="InterPro" id="IPR004176">
    <property type="entry name" value="Clp_R_N"/>
</dbReference>
<dbReference type="SMART" id="SM00382">
    <property type="entry name" value="AAA"/>
    <property type="match status" value="2"/>
</dbReference>
<gene>
    <name evidence="8" type="ORF">ENX07_00710</name>
</gene>
<accession>A0A7C3UNE8</accession>
<keyword evidence="4" id="KW-0143">Chaperone</keyword>
<dbReference type="FunFam" id="3.40.50.300:FF:000010">
    <property type="entry name" value="Chaperone clpB 1, putative"/>
    <property type="match status" value="1"/>
</dbReference>
<keyword evidence="1 5" id="KW-0677">Repeat</keyword>
<evidence type="ECO:0000256" key="1">
    <source>
        <dbReference type="ARBA" id="ARBA00022737"/>
    </source>
</evidence>
<dbReference type="SUPFAM" id="SSF52540">
    <property type="entry name" value="P-loop containing nucleoside triphosphate hydrolases"/>
    <property type="match status" value="2"/>
</dbReference>
<evidence type="ECO:0000256" key="3">
    <source>
        <dbReference type="ARBA" id="ARBA00022840"/>
    </source>
</evidence>
<dbReference type="GO" id="GO:0008233">
    <property type="term" value="F:peptidase activity"/>
    <property type="evidence" value="ECO:0007669"/>
    <property type="project" value="UniProtKB-KW"/>
</dbReference>
<comment type="caution">
    <text evidence="8">The sequence shown here is derived from an EMBL/GenBank/DDBJ whole genome shotgun (WGS) entry which is preliminary data.</text>
</comment>
<feature type="coiled-coil region" evidence="6">
    <location>
        <begin position="403"/>
        <end position="456"/>
    </location>
</feature>
<organism evidence="8">
    <name type="scientific">candidate division WOR-3 bacterium</name>
    <dbReference type="NCBI Taxonomy" id="2052148"/>
    <lineage>
        <taxon>Bacteria</taxon>
        <taxon>Bacteria division WOR-3</taxon>
    </lineage>
</organism>
<dbReference type="Pfam" id="PF07724">
    <property type="entry name" value="AAA_2"/>
    <property type="match status" value="1"/>
</dbReference>
<dbReference type="GO" id="GO:0005737">
    <property type="term" value="C:cytoplasm"/>
    <property type="evidence" value="ECO:0007669"/>
    <property type="project" value="TreeGrafter"/>
</dbReference>
<evidence type="ECO:0000259" key="7">
    <source>
        <dbReference type="PROSITE" id="PS51903"/>
    </source>
</evidence>
<protein>
    <submittedName>
        <fullName evidence="8">ATP-dependent Clp protease ATP-binding subunit</fullName>
    </submittedName>
</protein>
<dbReference type="Pfam" id="PF02861">
    <property type="entry name" value="Clp_N"/>
    <property type="match status" value="1"/>
</dbReference>
<keyword evidence="6" id="KW-0175">Coiled coil</keyword>
<dbReference type="InterPro" id="IPR003959">
    <property type="entry name" value="ATPase_AAA_core"/>
</dbReference>
<keyword evidence="8" id="KW-0645">Protease</keyword>
<sequence>MFKDNRFSEHLNRVLNLAERETKDRGLDEITPEILLLALINDAQNKGIEILKEAGVDIHRVRKDLEDYVEKERSFGFQKRGISFDPKSMEVLEIAKREAAQRGSSVIGTEHLLIGIVGVQDSFASEVLMEYGLDLTKARNIMLTLYEFERRGRKKGTSTLDYYTRDLTALAEEGKLDPVIGREKEIERVIQVLSRRKKNNPVLIGEPGVGKTAIVEGLAQKIVKREVPESLLDKRILSLDLAAVIAGTKYRGQFEERLKNILFELQEAKNIILFIDEIHTLVGAGAAEGAIDASNMLKPALARGEIECIGATTMEEYRKHIEKDGALERRFQIIIVDPPSVDETIKILKGLAPKYEQHHRVKYTEAAIEAAAKLADRYINERYLPDKAIDVLDESGARVKLLSSQYPEELKRLETELKEIKEKLEEVRNLGKFEIAVGLKKKRDEIEAKINAEMEKWKNQKGNVLGEVTEEDVRYVISMWTGIPLVKIEEKESEKLLRMEEEIKKRIVGQDEAIHIIAKALRRSRTGLKDPRKPIGSFIFLGPTGVGKTELARQIALFLFNSESALIRLDMSEYMEKFNVSKLIGAPPGYVGYDEGGQLTEKIRRRPYSVVLFDEIEKAHPEVFNILLQILDDGSLTDAYGRRVSFKNAVIIMTSNIGTRELLRGTQVGFQKEDGEKTYEKMKQYLIEEVKKTFNPEFINRVDAVVVFRKLEKDTMKKIVDIHFEEIKERVKDKGYEISLTDEAREFIIEKGFDPEYGARPLLRILSTYLEDPLAEAILQGKWKKGTKIVVSREEDKLIFLSSEPVSLGV</sequence>
<dbReference type="InterPro" id="IPR027417">
    <property type="entry name" value="P-loop_NTPase"/>
</dbReference>
<dbReference type="PRINTS" id="PR00300">
    <property type="entry name" value="CLPPROTEASEA"/>
</dbReference>
<dbReference type="SUPFAM" id="SSF81923">
    <property type="entry name" value="Double Clp-N motif"/>
    <property type="match status" value="1"/>
</dbReference>
<dbReference type="Pfam" id="PF10431">
    <property type="entry name" value="ClpB_D2-small"/>
    <property type="match status" value="1"/>
</dbReference>
<proteinExistence type="predicted"/>
<dbReference type="PANTHER" id="PTHR11638">
    <property type="entry name" value="ATP-DEPENDENT CLP PROTEASE"/>
    <property type="match status" value="1"/>
</dbReference>
<keyword evidence="3 8" id="KW-0067">ATP-binding</keyword>
<dbReference type="GO" id="GO:0006508">
    <property type="term" value="P:proteolysis"/>
    <property type="evidence" value="ECO:0007669"/>
    <property type="project" value="UniProtKB-KW"/>
</dbReference>
<dbReference type="InterPro" id="IPR018368">
    <property type="entry name" value="ClpA/B_CS1"/>
</dbReference>
<dbReference type="InterPro" id="IPR050130">
    <property type="entry name" value="ClpA_ClpB"/>
</dbReference>
<dbReference type="InterPro" id="IPR041546">
    <property type="entry name" value="ClpA/ClpB_AAA_lid"/>
</dbReference>
<dbReference type="FunFam" id="3.40.50.300:FF:000025">
    <property type="entry name" value="ATP-dependent Clp protease subunit"/>
    <property type="match status" value="1"/>
</dbReference>
<dbReference type="GO" id="GO:0005524">
    <property type="term" value="F:ATP binding"/>
    <property type="evidence" value="ECO:0007669"/>
    <property type="project" value="UniProtKB-KW"/>
</dbReference>
<dbReference type="CDD" id="cd19499">
    <property type="entry name" value="RecA-like_ClpB_Hsp104-like"/>
    <property type="match status" value="1"/>
</dbReference>
<dbReference type="Gene3D" id="1.10.8.60">
    <property type="match status" value="2"/>
</dbReference>
<dbReference type="Gene3D" id="3.40.50.300">
    <property type="entry name" value="P-loop containing nucleotide triphosphate hydrolases"/>
    <property type="match status" value="2"/>
</dbReference>
<dbReference type="AlphaFoldDB" id="A0A7C3UNE8"/>
<reference evidence="8" key="1">
    <citation type="journal article" date="2020" name="mSystems">
        <title>Genome- and Community-Level Interaction Insights into Carbon Utilization and Element Cycling Functions of Hydrothermarchaeota in Hydrothermal Sediment.</title>
        <authorList>
            <person name="Zhou Z."/>
            <person name="Liu Y."/>
            <person name="Xu W."/>
            <person name="Pan J."/>
            <person name="Luo Z.H."/>
            <person name="Li M."/>
        </authorList>
    </citation>
    <scope>NUCLEOTIDE SEQUENCE [LARGE SCALE GENOMIC DNA]</scope>
    <source>
        <strain evidence="8">SpSt-906</strain>
    </source>
</reference>
<dbReference type="InterPro" id="IPR019489">
    <property type="entry name" value="Clp_ATPase_C"/>
</dbReference>
<evidence type="ECO:0000256" key="2">
    <source>
        <dbReference type="ARBA" id="ARBA00022741"/>
    </source>
</evidence>
<dbReference type="InterPro" id="IPR003593">
    <property type="entry name" value="AAA+_ATPase"/>
</dbReference>
<evidence type="ECO:0000256" key="6">
    <source>
        <dbReference type="SAM" id="Coils"/>
    </source>
</evidence>
<dbReference type="PANTHER" id="PTHR11638:SF18">
    <property type="entry name" value="HEAT SHOCK PROTEIN 104"/>
    <property type="match status" value="1"/>
</dbReference>
<evidence type="ECO:0000256" key="4">
    <source>
        <dbReference type="ARBA" id="ARBA00023186"/>
    </source>
</evidence>
<name>A0A7C3UNE8_UNCW3</name>
<keyword evidence="8" id="KW-0378">Hydrolase</keyword>
<dbReference type="SMART" id="SM01086">
    <property type="entry name" value="ClpB_D2-small"/>
    <property type="match status" value="1"/>
</dbReference>
<dbReference type="InterPro" id="IPR001270">
    <property type="entry name" value="ClpA/B"/>
</dbReference>
<feature type="domain" description="Clp R" evidence="7">
    <location>
        <begin position="4"/>
        <end position="148"/>
    </location>
</feature>
<dbReference type="GO" id="GO:0016887">
    <property type="term" value="F:ATP hydrolysis activity"/>
    <property type="evidence" value="ECO:0007669"/>
    <property type="project" value="InterPro"/>
</dbReference>
<dbReference type="EMBL" id="DTMQ01000009">
    <property type="protein sequence ID" value="HGE98583.1"/>
    <property type="molecule type" value="Genomic_DNA"/>
</dbReference>
<dbReference type="Gene3D" id="4.10.860.10">
    <property type="entry name" value="UVR domain"/>
    <property type="match status" value="1"/>
</dbReference>